<dbReference type="CDD" id="cd06267">
    <property type="entry name" value="PBP1_LacI_sugar_binding-like"/>
    <property type="match status" value="1"/>
</dbReference>
<evidence type="ECO:0000313" key="5">
    <source>
        <dbReference type="EMBL" id="PNT97528.1"/>
    </source>
</evidence>
<reference evidence="5 6" key="1">
    <citation type="submission" date="2017-06" db="EMBL/GenBank/DDBJ databases">
        <title>Investigating the central metabolism of Clostridium thermosuccinogenes.</title>
        <authorList>
            <person name="Koendjbiharie J.G."/>
            <person name="van Kranenburg R."/>
        </authorList>
    </citation>
    <scope>NUCLEOTIDE SEQUENCE [LARGE SCALE GENOMIC DNA]</scope>
    <source>
        <strain evidence="5 6">DSM 5806</strain>
    </source>
</reference>
<dbReference type="PANTHER" id="PTHR30146">
    <property type="entry name" value="LACI-RELATED TRANSCRIPTIONAL REPRESSOR"/>
    <property type="match status" value="1"/>
</dbReference>
<dbReference type="Proteomes" id="UP000236151">
    <property type="component" value="Unassembled WGS sequence"/>
</dbReference>
<organism evidence="5 6">
    <name type="scientific">Clostridium thermosuccinogenes</name>
    <dbReference type="NCBI Taxonomy" id="84032"/>
    <lineage>
        <taxon>Bacteria</taxon>
        <taxon>Bacillati</taxon>
        <taxon>Bacillota</taxon>
        <taxon>Clostridia</taxon>
        <taxon>Eubacteriales</taxon>
        <taxon>Clostridiaceae</taxon>
        <taxon>Clostridium</taxon>
    </lineage>
</organism>
<evidence type="ECO:0000256" key="1">
    <source>
        <dbReference type="ARBA" id="ARBA00023015"/>
    </source>
</evidence>
<dbReference type="CDD" id="cd01392">
    <property type="entry name" value="HTH_LacI"/>
    <property type="match status" value="1"/>
</dbReference>
<dbReference type="AlphaFoldDB" id="A0A2K2FC00"/>
<dbReference type="RefSeq" id="WP_103082196.1">
    <property type="nucleotide sequence ID" value="NZ_CP021850.1"/>
</dbReference>
<dbReference type="PROSITE" id="PS50932">
    <property type="entry name" value="HTH_LACI_2"/>
    <property type="match status" value="1"/>
</dbReference>
<dbReference type="InterPro" id="IPR010982">
    <property type="entry name" value="Lambda_DNA-bd_dom_sf"/>
</dbReference>
<keyword evidence="2" id="KW-0238">DNA-binding</keyword>
<dbReference type="SUPFAM" id="SSF53822">
    <property type="entry name" value="Periplasmic binding protein-like I"/>
    <property type="match status" value="1"/>
</dbReference>
<dbReference type="InterPro" id="IPR000843">
    <property type="entry name" value="HTH_LacI"/>
</dbReference>
<dbReference type="InterPro" id="IPR046335">
    <property type="entry name" value="LacI/GalR-like_sensor"/>
</dbReference>
<dbReference type="OrthoDB" id="9789891at2"/>
<feature type="domain" description="HTH lacI-type" evidence="4">
    <location>
        <begin position="2"/>
        <end position="56"/>
    </location>
</feature>
<name>A0A2K2FC00_9CLOT</name>
<evidence type="ECO:0000313" key="6">
    <source>
        <dbReference type="Proteomes" id="UP000236151"/>
    </source>
</evidence>
<comment type="caution">
    <text evidence="5">The sequence shown here is derived from an EMBL/GenBank/DDBJ whole genome shotgun (WGS) entry which is preliminary data.</text>
</comment>
<dbReference type="GO" id="GO:0000976">
    <property type="term" value="F:transcription cis-regulatory region binding"/>
    <property type="evidence" value="ECO:0007669"/>
    <property type="project" value="TreeGrafter"/>
</dbReference>
<dbReference type="PANTHER" id="PTHR30146:SF109">
    <property type="entry name" value="HTH-TYPE TRANSCRIPTIONAL REGULATOR GALS"/>
    <property type="match status" value="1"/>
</dbReference>
<proteinExistence type="predicted"/>
<dbReference type="Gene3D" id="1.10.260.40">
    <property type="entry name" value="lambda repressor-like DNA-binding domains"/>
    <property type="match status" value="1"/>
</dbReference>
<keyword evidence="6" id="KW-1185">Reference proteome</keyword>
<keyword evidence="1" id="KW-0805">Transcription regulation</keyword>
<evidence type="ECO:0000259" key="4">
    <source>
        <dbReference type="PROSITE" id="PS50932"/>
    </source>
</evidence>
<evidence type="ECO:0000256" key="2">
    <source>
        <dbReference type="ARBA" id="ARBA00023125"/>
    </source>
</evidence>
<dbReference type="SMART" id="SM00354">
    <property type="entry name" value="HTH_LACI"/>
    <property type="match status" value="1"/>
</dbReference>
<dbReference type="GO" id="GO:0003700">
    <property type="term" value="F:DNA-binding transcription factor activity"/>
    <property type="evidence" value="ECO:0007669"/>
    <property type="project" value="TreeGrafter"/>
</dbReference>
<dbReference type="SUPFAM" id="SSF47413">
    <property type="entry name" value="lambda repressor-like DNA-binding domains"/>
    <property type="match status" value="1"/>
</dbReference>
<dbReference type="EMBL" id="NIOJ01000036">
    <property type="protein sequence ID" value="PNT97528.1"/>
    <property type="molecule type" value="Genomic_DNA"/>
</dbReference>
<sequence length="336" mass="37465">MVSIRDISSKCGLSVSTVSKALNGYSYVKEETRRKVIETAKELGYVPNASARALKTNRTFTLGILFADDQHNGLTHLYFSHVLNSFKSEAEERGYNITFIHKRYGKQTITLLQNCKFRGIEGVCIACVEPDEPEVQELAGSDVPVVSIDYIFPGCGCVLSDNRNDMSELVRYVHSKGHKKIAFVHGTDSYVTQQRINGYVDTMRGLGLEIKREYMLESLYANPHTAKKATEKLLRMEDRPTCILLPDDVSAFGAIEAIREAGLKVPEDISITGYDGVVYSQLIYPRLATIRQDTGRIGREAAKLLIFNIKHAQNPNLVPIVIKGELLAEQSVGFAR</sequence>
<keyword evidence="3" id="KW-0804">Transcription</keyword>
<dbReference type="InterPro" id="IPR028082">
    <property type="entry name" value="Peripla_BP_I"/>
</dbReference>
<protein>
    <recommendedName>
        <fullName evidence="4">HTH lacI-type domain-containing protein</fullName>
    </recommendedName>
</protein>
<gene>
    <name evidence="5" type="ORF">CDQ84_13190</name>
</gene>
<dbReference type="Gene3D" id="3.40.50.2300">
    <property type="match status" value="2"/>
</dbReference>
<dbReference type="Pfam" id="PF13377">
    <property type="entry name" value="Peripla_BP_3"/>
    <property type="match status" value="1"/>
</dbReference>
<evidence type="ECO:0000256" key="3">
    <source>
        <dbReference type="ARBA" id="ARBA00023163"/>
    </source>
</evidence>
<accession>A0A2K2FC00</accession>
<dbReference type="Pfam" id="PF00356">
    <property type="entry name" value="LacI"/>
    <property type="match status" value="1"/>
</dbReference>
<dbReference type="KEGG" id="cthd:CDO33_09785"/>